<keyword evidence="14" id="KW-0843">Virulence</keyword>
<proteinExistence type="predicted"/>
<dbReference type="EMBL" id="FNPF01000031">
    <property type="protein sequence ID" value="SDY92295.1"/>
    <property type="molecule type" value="Genomic_DNA"/>
</dbReference>
<evidence type="ECO:0000256" key="10">
    <source>
        <dbReference type="ARBA" id="ARBA00022741"/>
    </source>
</evidence>
<dbReference type="Pfam" id="PF00989">
    <property type="entry name" value="PAS"/>
    <property type="match status" value="1"/>
</dbReference>
<evidence type="ECO:0000256" key="9">
    <source>
        <dbReference type="ARBA" id="ARBA00022737"/>
    </source>
</evidence>
<dbReference type="SUPFAM" id="SSF55785">
    <property type="entry name" value="PYP-like sensor domain (PAS domain)"/>
    <property type="match status" value="2"/>
</dbReference>
<name>A0A1H3NV33_9RHOB</name>
<keyword evidence="3" id="KW-0600">Photoreceptor protein</keyword>
<evidence type="ECO:0000256" key="3">
    <source>
        <dbReference type="ARBA" id="ARBA00022543"/>
    </source>
</evidence>
<dbReference type="SMART" id="SM00911">
    <property type="entry name" value="HWE_HK"/>
    <property type="match status" value="1"/>
</dbReference>
<keyword evidence="13" id="KW-0157">Chromophore</keyword>
<dbReference type="InterPro" id="IPR036890">
    <property type="entry name" value="HATPase_C_sf"/>
</dbReference>
<dbReference type="PANTHER" id="PTHR41523:SF8">
    <property type="entry name" value="ETHYLENE RESPONSE SENSOR PROTEIN"/>
    <property type="match status" value="1"/>
</dbReference>
<dbReference type="InterPro" id="IPR000700">
    <property type="entry name" value="PAS-assoc_C"/>
</dbReference>
<keyword evidence="6" id="KW-0285">Flavoprotein</keyword>
<dbReference type="InterPro" id="IPR011102">
    <property type="entry name" value="Sig_transdc_His_kinase_HWE"/>
</dbReference>
<evidence type="ECO:0000256" key="13">
    <source>
        <dbReference type="ARBA" id="ARBA00022991"/>
    </source>
</evidence>
<feature type="region of interest" description="Disordered" evidence="16">
    <location>
        <begin position="240"/>
        <end position="261"/>
    </location>
</feature>
<dbReference type="PROSITE" id="PS50113">
    <property type="entry name" value="PAC"/>
    <property type="match status" value="2"/>
</dbReference>
<evidence type="ECO:0000256" key="16">
    <source>
        <dbReference type="SAM" id="MobiDB-lite"/>
    </source>
</evidence>
<dbReference type="FunFam" id="3.30.450.20:FF:000099">
    <property type="entry name" value="Sensory box sensor histidine kinase"/>
    <property type="match status" value="1"/>
</dbReference>
<evidence type="ECO:0000259" key="18">
    <source>
        <dbReference type="PROSITE" id="PS50113"/>
    </source>
</evidence>
<organism evidence="19 20">
    <name type="scientific">Citreimonas salinaria</name>
    <dbReference type="NCBI Taxonomy" id="321339"/>
    <lineage>
        <taxon>Bacteria</taxon>
        <taxon>Pseudomonadati</taxon>
        <taxon>Pseudomonadota</taxon>
        <taxon>Alphaproteobacteria</taxon>
        <taxon>Rhodobacterales</taxon>
        <taxon>Roseobacteraceae</taxon>
        <taxon>Citreimonas</taxon>
    </lineage>
</organism>
<feature type="domain" description="PAS" evidence="17">
    <location>
        <begin position="184"/>
        <end position="242"/>
    </location>
</feature>
<keyword evidence="20" id="KW-1185">Reference proteome</keyword>
<evidence type="ECO:0000256" key="8">
    <source>
        <dbReference type="ARBA" id="ARBA00022679"/>
    </source>
</evidence>
<evidence type="ECO:0000256" key="2">
    <source>
        <dbReference type="ARBA" id="ARBA00012438"/>
    </source>
</evidence>
<dbReference type="PANTHER" id="PTHR41523">
    <property type="entry name" value="TWO-COMPONENT SYSTEM SENSOR PROTEIN"/>
    <property type="match status" value="1"/>
</dbReference>
<accession>A0A1H3NV33</accession>
<reference evidence="19 20" key="1">
    <citation type="submission" date="2016-10" db="EMBL/GenBank/DDBJ databases">
        <authorList>
            <person name="de Groot N.N."/>
        </authorList>
    </citation>
    <scope>NUCLEOTIDE SEQUENCE [LARGE SCALE GENOMIC DNA]</scope>
    <source>
        <strain evidence="19 20">DSM 26880</strain>
    </source>
</reference>
<dbReference type="InterPro" id="IPR035965">
    <property type="entry name" value="PAS-like_dom_sf"/>
</dbReference>
<dbReference type="SUPFAM" id="SSF55781">
    <property type="entry name" value="GAF domain-like"/>
    <property type="match status" value="1"/>
</dbReference>
<dbReference type="PROSITE" id="PS50112">
    <property type="entry name" value="PAS"/>
    <property type="match status" value="1"/>
</dbReference>
<keyword evidence="15" id="KW-0675">Receptor</keyword>
<feature type="domain" description="PAC" evidence="18">
    <location>
        <begin position="385"/>
        <end position="437"/>
    </location>
</feature>
<dbReference type="InterPro" id="IPR013767">
    <property type="entry name" value="PAS_fold"/>
</dbReference>
<dbReference type="InterPro" id="IPR000014">
    <property type="entry name" value="PAS"/>
</dbReference>
<evidence type="ECO:0000256" key="5">
    <source>
        <dbReference type="ARBA" id="ARBA00022606"/>
    </source>
</evidence>
<dbReference type="InterPro" id="IPR003018">
    <property type="entry name" value="GAF"/>
</dbReference>
<evidence type="ECO:0000256" key="6">
    <source>
        <dbReference type="ARBA" id="ARBA00022630"/>
    </source>
</evidence>
<evidence type="ECO:0000256" key="11">
    <source>
        <dbReference type="ARBA" id="ARBA00022777"/>
    </source>
</evidence>
<dbReference type="Pfam" id="PF07536">
    <property type="entry name" value="HWE_HK"/>
    <property type="match status" value="1"/>
</dbReference>
<dbReference type="GO" id="GO:0006355">
    <property type="term" value="P:regulation of DNA-templated transcription"/>
    <property type="evidence" value="ECO:0007669"/>
    <property type="project" value="InterPro"/>
</dbReference>
<dbReference type="GO" id="GO:0005524">
    <property type="term" value="F:ATP binding"/>
    <property type="evidence" value="ECO:0007669"/>
    <property type="project" value="UniProtKB-KW"/>
</dbReference>
<dbReference type="Proteomes" id="UP000199286">
    <property type="component" value="Unassembled WGS sequence"/>
</dbReference>
<dbReference type="CDD" id="cd00130">
    <property type="entry name" value="PAS"/>
    <property type="match status" value="2"/>
</dbReference>
<dbReference type="NCBIfam" id="TIGR00229">
    <property type="entry name" value="sensory_box"/>
    <property type="match status" value="2"/>
</dbReference>
<feature type="domain" description="PAC" evidence="18">
    <location>
        <begin position="258"/>
        <end position="311"/>
    </location>
</feature>
<sequence length="639" mass="71099">MPEMTKAKDDRDTLFRRQKLLADFGDFALQSDDLTTVLTEACRLIAEALSVRRAKVLEIDEGGQSLFVRVGVGWSPDIVGSMHIPMGKNSSESFAIKVGKPVISRNIHEETRFGVPDFMKEEGVVALANVPIFLPGKRAYGLLQVDHTEPRDFDEADTEFLRTYAAILGPVIDRVFKLDDLRESEQRFRLTVETATDYAIFTTDRENRITDWLPGAAAVFGWDAEEAVGKDASILYTPEDREAGVPEDELETARKTGSAPDVREHLRKDGSRVFIEGVVRPLYDGKASPQGFLKIGQDASERRESDRCLRDSEERYRSLASLVPALLWQADATATGFALSPSWLDYTGQSSAETQAGGWLAAVHPDDRSTTEGLFAKAYSAGEAFVHQHRIRSKNGDYRWFLIRHLPWRDDQGRIVRWFGAATDIHELHELQERQAIMVAELQHRTRNLIGVVRSIANQTMARTGPTEAFRRQFNDRLGALSRIQGLLSRADQEPITFGALVDVELEAVGAAEDPRVTLKGPSVRIRPAIVQTLALAIHELAANARNHGALSSGGGTLDVTWQLRGDGGERRLVIEWREDDLARGEEARALADGGYGQQLIERALPHTLGAETRFDLASDRLRCTIDLPLDWPTEPTGQ</sequence>
<dbReference type="Pfam" id="PF08447">
    <property type="entry name" value="PAS_3"/>
    <property type="match status" value="1"/>
</dbReference>
<dbReference type="SMART" id="SM00086">
    <property type="entry name" value="PAC"/>
    <property type="match status" value="2"/>
</dbReference>
<dbReference type="STRING" id="321339.SAMN05444340_13110"/>
<keyword evidence="8" id="KW-0808">Transferase</keyword>
<dbReference type="Gene3D" id="3.30.450.20">
    <property type="entry name" value="PAS domain"/>
    <property type="match status" value="2"/>
</dbReference>
<keyword evidence="5" id="KW-0716">Sensory transduction</keyword>
<dbReference type="RefSeq" id="WP_218141180.1">
    <property type="nucleotide sequence ID" value="NZ_FNPF01000031.1"/>
</dbReference>
<keyword evidence="12" id="KW-0067">ATP-binding</keyword>
<keyword evidence="4" id="KW-0597">Phosphoprotein</keyword>
<keyword evidence="7" id="KW-0288">FMN</keyword>
<evidence type="ECO:0000256" key="15">
    <source>
        <dbReference type="ARBA" id="ARBA00023170"/>
    </source>
</evidence>
<dbReference type="SMART" id="SM00091">
    <property type="entry name" value="PAS"/>
    <property type="match status" value="2"/>
</dbReference>
<dbReference type="Gene3D" id="3.30.450.40">
    <property type="match status" value="1"/>
</dbReference>
<dbReference type="InterPro" id="IPR029016">
    <property type="entry name" value="GAF-like_dom_sf"/>
</dbReference>
<evidence type="ECO:0000259" key="17">
    <source>
        <dbReference type="PROSITE" id="PS50112"/>
    </source>
</evidence>
<dbReference type="AlphaFoldDB" id="A0A1H3NV33"/>
<evidence type="ECO:0000256" key="4">
    <source>
        <dbReference type="ARBA" id="ARBA00022553"/>
    </source>
</evidence>
<evidence type="ECO:0000256" key="14">
    <source>
        <dbReference type="ARBA" id="ARBA00023026"/>
    </source>
</evidence>
<keyword evidence="11" id="KW-0418">Kinase</keyword>
<dbReference type="Pfam" id="PF01590">
    <property type="entry name" value="GAF"/>
    <property type="match status" value="1"/>
</dbReference>
<dbReference type="GO" id="GO:0009881">
    <property type="term" value="F:photoreceptor activity"/>
    <property type="evidence" value="ECO:0007669"/>
    <property type="project" value="UniProtKB-KW"/>
</dbReference>
<dbReference type="GO" id="GO:0004673">
    <property type="term" value="F:protein histidine kinase activity"/>
    <property type="evidence" value="ECO:0007669"/>
    <property type="project" value="UniProtKB-EC"/>
</dbReference>
<dbReference type="SMART" id="SM00065">
    <property type="entry name" value="GAF"/>
    <property type="match status" value="1"/>
</dbReference>
<comment type="catalytic activity">
    <reaction evidence="1">
        <text>ATP + protein L-histidine = ADP + protein N-phospho-L-histidine.</text>
        <dbReference type="EC" id="2.7.13.3"/>
    </reaction>
</comment>
<evidence type="ECO:0000313" key="19">
    <source>
        <dbReference type="EMBL" id="SDY92295.1"/>
    </source>
</evidence>
<gene>
    <name evidence="19" type="ORF">SAMN05444340_13110</name>
</gene>
<keyword evidence="9" id="KW-0677">Repeat</keyword>
<evidence type="ECO:0000256" key="7">
    <source>
        <dbReference type="ARBA" id="ARBA00022643"/>
    </source>
</evidence>
<protein>
    <recommendedName>
        <fullName evidence="2">histidine kinase</fullName>
        <ecNumber evidence="2">2.7.13.3</ecNumber>
    </recommendedName>
</protein>
<dbReference type="Gene3D" id="3.30.565.10">
    <property type="entry name" value="Histidine kinase-like ATPase, C-terminal domain"/>
    <property type="match status" value="1"/>
</dbReference>
<evidence type="ECO:0000256" key="1">
    <source>
        <dbReference type="ARBA" id="ARBA00000085"/>
    </source>
</evidence>
<keyword evidence="10" id="KW-0547">Nucleotide-binding</keyword>
<evidence type="ECO:0000313" key="20">
    <source>
        <dbReference type="Proteomes" id="UP000199286"/>
    </source>
</evidence>
<dbReference type="InterPro" id="IPR001610">
    <property type="entry name" value="PAC"/>
</dbReference>
<dbReference type="InterPro" id="IPR013655">
    <property type="entry name" value="PAS_fold_3"/>
</dbReference>
<evidence type="ECO:0000256" key="12">
    <source>
        <dbReference type="ARBA" id="ARBA00022840"/>
    </source>
</evidence>
<dbReference type="EC" id="2.7.13.3" evidence="2"/>